<dbReference type="Pfam" id="PF00092">
    <property type="entry name" value="VWA"/>
    <property type="match status" value="1"/>
</dbReference>
<name>A0A364NSY6_9PROT</name>
<dbReference type="EMBL" id="PGTO01000042">
    <property type="protein sequence ID" value="RAU20025.1"/>
    <property type="molecule type" value="Genomic_DNA"/>
</dbReference>
<dbReference type="AlphaFoldDB" id="A0A364NSY6"/>
<evidence type="ECO:0000313" key="4">
    <source>
        <dbReference type="Proteomes" id="UP000251075"/>
    </source>
</evidence>
<dbReference type="OrthoDB" id="9758211at2"/>
<dbReference type="Proteomes" id="UP000251075">
    <property type="component" value="Unassembled WGS sequence"/>
</dbReference>
<dbReference type="PANTHER" id="PTHR41248">
    <property type="entry name" value="NORD PROTEIN"/>
    <property type="match status" value="1"/>
</dbReference>
<organism evidence="3 4">
    <name type="scientific">Paramagnetospirillum kuznetsovii</name>
    <dbReference type="NCBI Taxonomy" id="2053833"/>
    <lineage>
        <taxon>Bacteria</taxon>
        <taxon>Pseudomonadati</taxon>
        <taxon>Pseudomonadota</taxon>
        <taxon>Alphaproteobacteria</taxon>
        <taxon>Rhodospirillales</taxon>
        <taxon>Magnetospirillaceae</taxon>
        <taxon>Paramagnetospirillum</taxon>
    </lineage>
</organism>
<comment type="caution">
    <text evidence="3">The sequence shown here is derived from an EMBL/GenBank/DDBJ whole genome shotgun (WGS) entry which is preliminary data.</text>
</comment>
<evidence type="ECO:0000256" key="1">
    <source>
        <dbReference type="SAM" id="MobiDB-lite"/>
    </source>
</evidence>
<reference evidence="3 4" key="1">
    <citation type="submission" date="2017-11" db="EMBL/GenBank/DDBJ databases">
        <title>Draft genome sequence of magnetotactic bacterium Magnetospirillum kuznetsovii LBB-42.</title>
        <authorList>
            <person name="Grouzdev D.S."/>
            <person name="Rysina M.S."/>
            <person name="Baslerov R.V."/>
            <person name="Koziaeva V."/>
        </authorList>
    </citation>
    <scope>NUCLEOTIDE SEQUENCE [LARGE SCALE GENOMIC DNA]</scope>
    <source>
        <strain evidence="3 4">LBB-42</strain>
    </source>
</reference>
<accession>A0A364NSY6</accession>
<dbReference type="SMART" id="SM00327">
    <property type="entry name" value="VWA"/>
    <property type="match status" value="1"/>
</dbReference>
<dbReference type="RefSeq" id="WP_112147462.1">
    <property type="nucleotide sequence ID" value="NZ_PGTO01000042.1"/>
</dbReference>
<feature type="region of interest" description="Disordered" evidence="1">
    <location>
        <begin position="229"/>
        <end position="263"/>
    </location>
</feature>
<dbReference type="PANTHER" id="PTHR41248:SF1">
    <property type="entry name" value="NORD PROTEIN"/>
    <property type="match status" value="1"/>
</dbReference>
<dbReference type="SUPFAM" id="SSF53300">
    <property type="entry name" value="vWA-like"/>
    <property type="match status" value="1"/>
</dbReference>
<keyword evidence="4" id="KW-1185">Reference proteome</keyword>
<dbReference type="Gene3D" id="3.40.50.410">
    <property type="entry name" value="von Willebrand factor, type A domain"/>
    <property type="match status" value="1"/>
</dbReference>
<sequence>MNWLSFLELEERVGTLWHRWVGEKATWPSHPQAAVTLDSVRPRLAVFFRGLGGDRGVQITSAAARESGHRLSFKQRIGMEAERLTTASRDETSLSLPPVISLFADAGLNRDFYFWLAAYFAVLEPTPLPPEPLQADLARIQMAQRATRAALARFPGLIQRHRALCAALMEARPQRGLSGAEAQVEAMVVAVLTDPASLLPDLEAKASLDYCPFLPVPLWGEALPGSFATLPREDVEPQPGGKEEEDSEDEARRKAERRDEDNADRKDSLILNRFEKILAMADMVNVNRASDDTDEEEARKAAEDMDTITLAQHSRKAATKLKFDLDLPPSATDTSRLTGTFLLPEWDYRIQSHHADHCSVLVGPATEEGEDWVPDADAKRRIRAVRRQFEALRTRPVLLRAQADGQDLDMDALVRARSDLRASGNGSDRVWQQHRAQDRDLAVMVLVDASLSSDAWIDNRRVLDVEKEALAVLGHGLAACGDPFAVATFTSRKRDWVKVDVVKDFGEPFADKAMRRIGAIRPGYYTRIGAAIRYAAGRLEERPERHRLLLVLTDGKPNDVDHYEGRYGVEDTRKSVLEARAKGLAVFGITIDRKAQGYFPHLFGRGHYAIVGHLAHLSAALPKIYRQLAA</sequence>
<proteinExistence type="predicted"/>
<dbReference type="InterPro" id="IPR036465">
    <property type="entry name" value="vWFA_dom_sf"/>
</dbReference>
<feature type="compositionally biased region" description="Basic and acidic residues" evidence="1">
    <location>
        <begin position="250"/>
        <end position="263"/>
    </location>
</feature>
<dbReference type="InterPro" id="IPR051928">
    <property type="entry name" value="NorD/CobT"/>
</dbReference>
<feature type="domain" description="VWFA" evidence="2">
    <location>
        <begin position="442"/>
        <end position="602"/>
    </location>
</feature>
<protein>
    <submittedName>
        <fullName evidence="3">Protein norD</fullName>
    </submittedName>
</protein>
<evidence type="ECO:0000313" key="3">
    <source>
        <dbReference type="EMBL" id="RAU20025.1"/>
    </source>
</evidence>
<dbReference type="InterPro" id="IPR002035">
    <property type="entry name" value="VWF_A"/>
</dbReference>
<evidence type="ECO:0000259" key="2">
    <source>
        <dbReference type="PROSITE" id="PS50234"/>
    </source>
</evidence>
<dbReference type="PROSITE" id="PS50234">
    <property type="entry name" value="VWFA"/>
    <property type="match status" value="1"/>
</dbReference>
<gene>
    <name evidence="3" type="ORF">CU669_20585</name>
</gene>
<dbReference type="CDD" id="cd01454">
    <property type="entry name" value="vWA_norD_type"/>
    <property type="match status" value="1"/>
</dbReference>